<dbReference type="SUPFAM" id="SSF57501">
    <property type="entry name" value="Cystine-knot cytokines"/>
    <property type="match status" value="1"/>
</dbReference>
<evidence type="ECO:0000256" key="3">
    <source>
        <dbReference type="ARBA" id="ARBA00022525"/>
    </source>
</evidence>
<name>A0ABD3X5L8_SINWO</name>
<gene>
    <name evidence="11" type="ORF">ACJMK2_032987</name>
</gene>
<evidence type="ECO:0000256" key="1">
    <source>
        <dbReference type="ARBA" id="ARBA00004613"/>
    </source>
</evidence>
<dbReference type="Gene3D" id="2.10.90.10">
    <property type="entry name" value="Cystine-knot cytokines"/>
    <property type="match status" value="1"/>
</dbReference>
<comment type="similarity">
    <text evidence="2 7">Belongs to the PDGF/VEGF growth factor family.</text>
</comment>
<evidence type="ECO:0000313" key="11">
    <source>
        <dbReference type="EMBL" id="KAL3880773.1"/>
    </source>
</evidence>
<evidence type="ECO:0000259" key="10">
    <source>
        <dbReference type="PROSITE" id="PS50278"/>
    </source>
</evidence>
<keyword evidence="3" id="KW-0964">Secreted</keyword>
<evidence type="ECO:0000256" key="2">
    <source>
        <dbReference type="ARBA" id="ARBA00006686"/>
    </source>
</evidence>
<dbReference type="InterPro" id="IPR004153">
    <property type="entry name" value="CXCXC_repeat"/>
</dbReference>
<evidence type="ECO:0000256" key="9">
    <source>
        <dbReference type="SAM" id="SignalP"/>
    </source>
</evidence>
<proteinExistence type="inferred from homology"/>
<comment type="subcellular location">
    <subcellularLocation>
        <location evidence="1">Secreted</location>
    </subcellularLocation>
</comment>
<feature type="chain" id="PRO_5044813536" description="Platelet-derived growth factor (PDGF) family profile domain-containing protein" evidence="9">
    <location>
        <begin position="20"/>
        <end position="355"/>
    </location>
</feature>
<dbReference type="InterPro" id="IPR029034">
    <property type="entry name" value="Cystine-knot_cytokine"/>
</dbReference>
<evidence type="ECO:0000313" key="12">
    <source>
        <dbReference type="Proteomes" id="UP001634394"/>
    </source>
</evidence>
<dbReference type="Pfam" id="PF03128">
    <property type="entry name" value="CXCXC"/>
    <property type="match status" value="2"/>
</dbReference>
<dbReference type="GO" id="GO:0008083">
    <property type="term" value="F:growth factor activity"/>
    <property type="evidence" value="ECO:0007669"/>
    <property type="project" value="UniProtKB-KW"/>
</dbReference>
<dbReference type="SMART" id="SM00141">
    <property type="entry name" value="PDGF"/>
    <property type="match status" value="1"/>
</dbReference>
<feature type="region of interest" description="Disordered" evidence="8">
    <location>
        <begin position="297"/>
        <end position="320"/>
    </location>
</feature>
<dbReference type="GO" id="GO:0051781">
    <property type="term" value="P:positive regulation of cell division"/>
    <property type="evidence" value="ECO:0007669"/>
    <property type="project" value="UniProtKB-KW"/>
</dbReference>
<keyword evidence="4 9" id="KW-0732">Signal</keyword>
<dbReference type="GO" id="GO:0005576">
    <property type="term" value="C:extracellular region"/>
    <property type="evidence" value="ECO:0007669"/>
    <property type="project" value="UniProtKB-SubCell"/>
</dbReference>
<protein>
    <recommendedName>
        <fullName evidence="10">Platelet-derived growth factor (PDGF) family profile domain-containing protein</fullName>
    </recommendedName>
</protein>
<dbReference type="PROSITE" id="PS50278">
    <property type="entry name" value="PDGF_2"/>
    <property type="match status" value="1"/>
</dbReference>
<feature type="compositionally biased region" description="Low complexity" evidence="8">
    <location>
        <begin position="297"/>
        <end position="316"/>
    </location>
</feature>
<organism evidence="11 12">
    <name type="scientific">Sinanodonta woodiana</name>
    <name type="common">Chinese pond mussel</name>
    <name type="synonym">Anodonta woodiana</name>
    <dbReference type="NCBI Taxonomy" id="1069815"/>
    <lineage>
        <taxon>Eukaryota</taxon>
        <taxon>Metazoa</taxon>
        <taxon>Spiralia</taxon>
        <taxon>Lophotrochozoa</taxon>
        <taxon>Mollusca</taxon>
        <taxon>Bivalvia</taxon>
        <taxon>Autobranchia</taxon>
        <taxon>Heteroconchia</taxon>
        <taxon>Palaeoheterodonta</taxon>
        <taxon>Unionida</taxon>
        <taxon>Unionoidea</taxon>
        <taxon>Unionidae</taxon>
        <taxon>Unioninae</taxon>
        <taxon>Sinanodonta</taxon>
    </lineage>
</organism>
<dbReference type="AlphaFoldDB" id="A0ABD3X5L8"/>
<feature type="domain" description="Platelet-derived growth factor (PDGF) family profile" evidence="10">
    <location>
        <begin position="82"/>
        <end position="164"/>
    </location>
</feature>
<comment type="caution">
    <text evidence="11">The sequence shown here is derived from an EMBL/GenBank/DDBJ whole genome shotgun (WGS) entry which is preliminary data.</text>
</comment>
<keyword evidence="6" id="KW-0497">Mitogen</keyword>
<evidence type="ECO:0000256" key="6">
    <source>
        <dbReference type="ARBA" id="ARBA00023246"/>
    </source>
</evidence>
<keyword evidence="12" id="KW-1185">Reference proteome</keyword>
<dbReference type="PANTHER" id="PTHR11633">
    <property type="entry name" value="PLATELET-DERIVED GROWTH FACTOR"/>
    <property type="match status" value="1"/>
</dbReference>
<dbReference type="EMBL" id="JBJQND010000004">
    <property type="protein sequence ID" value="KAL3880773.1"/>
    <property type="molecule type" value="Genomic_DNA"/>
</dbReference>
<evidence type="ECO:0000256" key="7">
    <source>
        <dbReference type="RuleBase" id="RU003818"/>
    </source>
</evidence>
<reference evidence="11 12" key="1">
    <citation type="submission" date="2024-11" db="EMBL/GenBank/DDBJ databases">
        <title>Chromosome-level genome assembly of the freshwater bivalve Anodonta woodiana.</title>
        <authorList>
            <person name="Chen X."/>
        </authorList>
    </citation>
    <scope>NUCLEOTIDE SEQUENCE [LARGE SCALE GENOMIC DNA]</scope>
    <source>
        <strain evidence="11">MN2024</strain>
        <tissue evidence="11">Gills</tissue>
    </source>
</reference>
<dbReference type="Pfam" id="PF00341">
    <property type="entry name" value="PDGF"/>
    <property type="match status" value="1"/>
</dbReference>
<dbReference type="Proteomes" id="UP001634394">
    <property type="component" value="Unassembled WGS sequence"/>
</dbReference>
<evidence type="ECO:0000256" key="8">
    <source>
        <dbReference type="SAM" id="MobiDB-lite"/>
    </source>
</evidence>
<dbReference type="InterPro" id="IPR000072">
    <property type="entry name" value="PDGF/VEGF_dom"/>
</dbReference>
<sequence>MPNLAPFAAFIFITELCLGQVPKEMFEKLNAVGSTKEFVQKFLQSQAGHSIDFEDLSHNAGEGTDKVVVSGEGQNIATFDLCNPREMTVAIPRDPDPNVVLWPSCTRVMRCGGCCPSELFDCEPMETVTTMVGVLKSKLPYPGSQRFDYLGVIFIPIEKHVRCEPKCKVKAIHCNPMQNYYEHDCRCVCKNQHLASQCPSHKVWSDDQCACVCPNRNTARCFGFQIFNEDNCACGFRVAVSGGAGGYIVGIGLIDDKDRNVTVIDQNVKQTIAPNDSALSTEGIEDTTTSTVLPTTITTTEATTTTTTPKPTSTSPKPVDPCAGLPPCPKSWSFFITGNTCRCVPNIFLPGRGKN</sequence>
<evidence type="ECO:0000256" key="5">
    <source>
        <dbReference type="ARBA" id="ARBA00023030"/>
    </source>
</evidence>
<feature type="signal peptide" evidence="9">
    <location>
        <begin position="1"/>
        <end position="19"/>
    </location>
</feature>
<keyword evidence="5 7" id="KW-0339">Growth factor</keyword>
<accession>A0ABD3X5L8</accession>
<dbReference type="PANTHER" id="PTHR11633:SF1">
    <property type="entry name" value="LD28763P"/>
    <property type="match status" value="1"/>
</dbReference>
<evidence type="ECO:0000256" key="4">
    <source>
        <dbReference type="ARBA" id="ARBA00022729"/>
    </source>
</evidence>